<sequence>MDARKAERDKIHVPSISYLSMAKQESPCLPSASLRILKEHESKLRSLQRDKASSLTTSSSSRTCDSNQLLSTDGIMKMARARLHQSNYPLAQLIPVIRDDEFVDTRLGVPPERSEDFELALIFQFSVLKYSMGQLIRAGQLLGFCKYAAPANGSPVQRVVHYFAESLQERIGREMGMIPSEAAAHQNVMKHGHTDEILTNPQSAIIQCQQEIPFCHVSQFTAIETIMEHVESAKIIHLIDLGIRNGSHWPIMMQAVADRQEYPLELLKISAVGQSKEIIEEMGEILSSFAKTMNVPFTFKLVLSNIEDLKEEMFEIEPGEAVVVYSDTCLASLLPRPDRLESVILAMKNLKPCLMVICELEASTCSPTVMGRFNNALSLFCALFDCFEDCFDRDNPFRAMVEEHFFRKGIHNSMAAEDDKRVYCHEKIDFWRSFFARLGIIEIPMSDSALYQAKFLCQSNARWSSCTLDINGKSLILGWKGTPIKFLSAWKFS</sequence>
<comment type="caution">
    <text evidence="1">The sequence shown here is derived from an EMBL/GenBank/DDBJ whole genome shotgun (WGS) entry which is preliminary data.</text>
</comment>
<gene>
    <name evidence="1" type="ORF">M9H77_36576</name>
</gene>
<dbReference type="Proteomes" id="UP001060085">
    <property type="component" value="Linkage Group LG08"/>
</dbReference>
<name>A0ACB9ZS62_CATRO</name>
<organism evidence="1 2">
    <name type="scientific">Catharanthus roseus</name>
    <name type="common">Madagascar periwinkle</name>
    <name type="synonym">Vinca rosea</name>
    <dbReference type="NCBI Taxonomy" id="4058"/>
    <lineage>
        <taxon>Eukaryota</taxon>
        <taxon>Viridiplantae</taxon>
        <taxon>Streptophyta</taxon>
        <taxon>Embryophyta</taxon>
        <taxon>Tracheophyta</taxon>
        <taxon>Spermatophyta</taxon>
        <taxon>Magnoliopsida</taxon>
        <taxon>eudicotyledons</taxon>
        <taxon>Gunneridae</taxon>
        <taxon>Pentapetalae</taxon>
        <taxon>asterids</taxon>
        <taxon>lamiids</taxon>
        <taxon>Gentianales</taxon>
        <taxon>Apocynaceae</taxon>
        <taxon>Rauvolfioideae</taxon>
        <taxon>Vinceae</taxon>
        <taxon>Catharanthinae</taxon>
        <taxon>Catharanthus</taxon>
    </lineage>
</organism>
<evidence type="ECO:0000313" key="2">
    <source>
        <dbReference type="Proteomes" id="UP001060085"/>
    </source>
</evidence>
<keyword evidence="2" id="KW-1185">Reference proteome</keyword>
<protein>
    <submittedName>
        <fullName evidence="1">Uncharacterized protein</fullName>
    </submittedName>
</protein>
<dbReference type="EMBL" id="CM044708">
    <property type="protein sequence ID" value="KAI5650571.1"/>
    <property type="molecule type" value="Genomic_DNA"/>
</dbReference>
<evidence type="ECO:0000313" key="1">
    <source>
        <dbReference type="EMBL" id="KAI5650571.1"/>
    </source>
</evidence>
<reference evidence="2" key="1">
    <citation type="journal article" date="2023" name="Nat. Plants">
        <title>Single-cell RNA sequencing provides a high-resolution roadmap for understanding the multicellular compartmentation of specialized metabolism.</title>
        <authorList>
            <person name="Sun S."/>
            <person name="Shen X."/>
            <person name="Li Y."/>
            <person name="Li Y."/>
            <person name="Wang S."/>
            <person name="Li R."/>
            <person name="Zhang H."/>
            <person name="Shen G."/>
            <person name="Guo B."/>
            <person name="Wei J."/>
            <person name="Xu J."/>
            <person name="St-Pierre B."/>
            <person name="Chen S."/>
            <person name="Sun C."/>
        </authorList>
    </citation>
    <scope>NUCLEOTIDE SEQUENCE [LARGE SCALE GENOMIC DNA]</scope>
</reference>
<accession>A0ACB9ZS62</accession>
<proteinExistence type="predicted"/>